<keyword evidence="2" id="KW-0067">ATP-binding</keyword>
<keyword evidence="6" id="KW-1185">Reference proteome</keyword>
<evidence type="ECO:0000313" key="6">
    <source>
        <dbReference type="Proteomes" id="UP000066480"/>
    </source>
</evidence>
<dbReference type="AlphaFoldDB" id="A0A0K1JEX7"/>
<dbReference type="PATRIC" id="fig|571913.6.peg.866"/>
<dbReference type="InterPro" id="IPR011990">
    <property type="entry name" value="TPR-like_helical_dom_sf"/>
</dbReference>
<dbReference type="PANTHER" id="PTHR16305">
    <property type="entry name" value="TESTICULAR SOLUBLE ADENYLYL CYCLASE"/>
    <property type="match status" value="1"/>
</dbReference>
<name>A0A0K1JEX7_9MICO</name>
<dbReference type="GO" id="GO:0005737">
    <property type="term" value="C:cytoplasm"/>
    <property type="evidence" value="ECO:0007669"/>
    <property type="project" value="TreeGrafter"/>
</dbReference>
<dbReference type="Gene3D" id="1.10.10.10">
    <property type="entry name" value="Winged helix-like DNA-binding domain superfamily/Winged helix DNA-binding domain"/>
    <property type="match status" value="1"/>
</dbReference>
<dbReference type="Proteomes" id="UP000066480">
    <property type="component" value="Chromosome"/>
</dbReference>
<protein>
    <recommendedName>
        <fullName evidence="4">HTH luxR-type domain-containing protein</fullName>
    </recommendedName>
</protein>
<feature type="domain" description="HTH luxR-type" evidence="4">
    <location>
        <begin position="925"/>
        <end position="990"/>
    </location>
</feature>
<dbReference type="SUPFAM" id="SSF52540">
    <property type="entry name" value="P-loop containing nucleoside triphosphate hydrolases"/>
    <property type="match status" value="1"/>
</dbReference>
<evidence type="ECO:0000256" key="1">
    <source>
        <dbReference type="ARBA" id="ARBA00022741"/>
    </source>
</evidence>
<dbReference type="PROSITE" id="PS50043">
    <property type="entry name" value="HTH_LUXR_2"/>
    <property type="match status" value="1"/>
</dbReference>
<evidence type="ECO:0000256" key="3">
    <source>
        <dbReference type="SAM" id="MobiDB-lite"/>
    </source>
</evidence>
<dbReference type="Pfam" id="PF13191">
    <property type="entry name" value="AAA_16"/>
    <property type="match status" value="1"/>
</dbReference>
<dbReference type="EMBL" id="CP011112">
    <property type="protein sequence ID" value="AKU15254.1"/>
    <property type="molecule type" value="Genomic_DNA"/>
</dbReference>
<dbReference type="GO" id="GO:0004016">
    <property type="term" value="F:adenylate cyclase activity"/>
    <property type="evidence" value="ECO:0007669"/>
    <property type="project" value="TreeGrafter"/>
</dbReference>
<dbReference type="STRING" id="571913.VV02_04230"/>
<feature type="region of interest" description="Disordered" evidence="3">
    <location>
        <begin position="1"/>
        <end position="36"/>
    </location>
</feature>
<dbReference type="InterPro" id="IPR000792">
    <property type="entry name" value="Tscrpt_reg_LuxR_C"/>
</dbReference>
<dbReference type="SUPFAM" id="SSF48452">
    <property type="entry name" value="TPR-like"/>
    <property type="match status" value="1"/>
</dbReference>
<dbReference type="KEGG" id="lmoi:VV02_04230"/>
<proteinExistence type="predicted"/>
<keyword evidence="1" id="KW-0547">Nucleotide-binding</keyword>
<dbReference type="Gene3D" id="1.25.40.10">
    <property type="entry name" value="Tetratricopeptide repeat domain"/>
    <property type="match status" value="1"/>
</dbReference>
<dbReference type="GO" id="GO:0003677">
    <property type="term" value="F:DNA binding"/>
    <property type="evidence" value="ECO:0007669"/>
    <property type="project" value="InterPro"/>
</dbReference>
<dbReference type="InterPro" id="IPR027417">
    <property type="entry name" value="P-loop_NTPase"/>
</dbReference>
<dbReference type="GO" id="GO:0005524">
    <property type="term" value="F:ATP binding"/>
    <property type="evidence" value="ECO:0007669"/>
    <property type="project" value="UniProtKB-KW"/>
</dbReference>
<reference evidence="5 6" key="1">
    <citation type="submission" date="2015-03" db="EMBL/GenBank/DDBJ databases">
        <title>Luteipulveratus halotolerans sp. nov., a novel actinobacterium (Dermacoccaceae) from Sarawak, Malaysia.</title>
        <authorList>
            <person name="Juboi H."/>
            <person name="Basik A."/>
            <person name="Shamsul S.S."/>
            <person name="Arnold P."/>
            <person name="Schmitt E.K."/>
            <person name="Sanglier J.-J."/>
            <person name="Yeo T."/>
        </authorList>
    </citation>
    <scope>NUCLEOTIDE SEQUENCE [LARGE SCALE GENOMIC DNA]</scope>
    <source>
        <strain evidence="5 6">MN07-A0370</strain>
    </source>
</reference>
<dbReference type="Gene3D" id="3.40.50.300">
    <property type="entry name" value="P-loop containing nucleotide triphosphate hydrolases"/>
    <property type="match status" value="1"/>
</dbReference>
<dbReference type="GO" id="GO:0006355">
    <property type="term" value="P:regulation of DNA-templated transcription"/>
    <property type="evidence" value="ECO:0007669"/>
    <property type="project" value="InterPro"/>
</dbReference>
<dbReference type="SMART" id="SM00421">
    <property type="entry name" value="HTH_LUXR"/>
    <property type="match status" value="1"/>
</dbReference>
<dbReference type="InterPro" id="IPR016032">
    <property type="entry name" value="Sig_transdc_resp-reg_C-effctor"/>
</dbReference>
<dbReference type="InterPro" id="IPR036388">
    <property type="entry name" value="WH-like_DNA-bd_sf"/>
</dbReference>
<accession>A0A0K1JEX7</accession>
<dbReference type="PANTHER" id="PTHR16305:SF35">
    <property type="entry name" value="TRANSCRIPTIONAL ACTIVATOR DOMAIN"/>
    <property type="match status" value="1"/>
</dbReference>
<evidence type="ECO:0000256" key="2">
    <source>
        <dbReference type="ARBA" id="ARBA00022840"/>
    </source>
</evidence>
<dbReference type="SUPFAM" id="SSF46894">
    <property type="entry name" value="C-terminal effector domain of the bipartite response regulators"/>
    <property type="match status" value="1"/>
</dbReference>
<dbReference type="CDD" id="cd06170">
    <property type="entry name" value="LuxR_C_like"/>
    <property type="match status" value="1"/>
</dbReference>
<dbReference type="InterPro" id="IPR041664">
    <property type="entry name" value="AAA_16"/>
</dbReference>
<evidence type="ECO:0000313" key="5">
    <source>
        <dbReference type="EMBL" id="AKU15254.1"/>
    </source>
</evidence>
<dbReference type="Pfam" id="PF00196">
    <property type="entry name" value="GerE"/>
    <property type="match status" value="1"/>
</dbReference>
<dbReference type="PRINTS" id="PR00038">
    <property type="entry name" value="HTHLUXR"/>
</dbReference>
<organism evidence="5 6">
    <name type="scientific">Luteipulveratus mongoliensis</name>
    <dbReference type="NCBI Taxonomy" id="571913"/>
    <lineage>
        <taxon>Bacteria</taxon>
        <taxon>Bacillati</taxon>
        <taxon>Actinomycetota</taxon>
        <taxon>Actinomycetes</taxon>
        <taxon>Micrococcales</taxon>
        <taxon>Dermacoccaceae</taxon>
        <taxon>Luteipulveratus</taxon>
    </lineage>
</organism>
<gene>
    <name evidence="5" type="ORF">VV02_04230</name>
</gene>
<sequence length="992" mass="107083">MHLLTELVPRTGERVSGPTREDEGVPPLPEPDRPLVGRTDELADLTARALESGTPSTILLGGDAGVGKTRILTELTDRARTKGARVLLGHCLDLGDSSAPYLPLSEMFARLAQDDHALAQQIAADRPLLAPLLPEYYRRDVPADLPHDRGSFFDAVHMVLEELAATQPVVALIEDAHWADRSTRELLTFLFTRRFTNPVSLIVSYRSDDLNRRHPLRAKLAEWSRLPGMHRVMLDPLTDAEVRDLLRLLRPGAEATEDTPAIVARAGGNPFFAEELLAASELGEHGMPDELADLLLVRIDALGDDARTVVKATSVAGRAVDHPLLAQVVDLPSRELDQALRSVVDSHVFEVTATGSYAFRHALLGEAVYDDLLPGERVQLHWDFADALRAKTGASASAALARHARAAGNVELALEASIRAGDEAMASSGPADAARHYEDALEMLAEHKTIEAPESRVSLVLKASRALIAAGNPHRGADLASEAYDAHTGDRVERAALVAGMTKARLVADAPDVGTDLIREAISWLESGEPTPVLADLYASLARALIIEDDFDGALLAGTEAASLARDLDLPTVATDAMTSIARLDDFAGDPESAERALREVVLQARAAGHVSAELRALHQTARVQARMDHFRDAFDTHREGFERSRATGHLTDPFGIETRVFGALYGLMIGEWDAADEMLAPQAGADLPPLMESVVAAIRMVRDHGHGRDNVLDALPPLRPLWRRDMFIAVHTSAVAVDLFGARGDIDAMLKAYDDVVETFTVVWSMASFDARIRLSALTIGHIASAVIQGRAKQSDYTERVSALAAAVEDVVAKRRTEDALGLESRAWVNRARAEQGRFEWAGRGDVPDELITAWECSTQVFEDAEHPFEAGRSRLRLAEILAAAGRRSEARELIDEVRAVAQKLGARGLLDAAAQGRRTTEPASAGAVGLTPREREVLVLVAEGRSNGEVAAALFISTKTASVHVSNILAKLGAATRTEAASIARRDALI</sequence>
<evidence type="ECO:0000259" key="4">
    <source>
        <dbReference type="PROSITE" id="PS50043"/>
    </source>
</evidence>